<sequence>MSVFQKIIDGEIPVEFLHEDESCVAFYDQNPQAPIHVLVVPRKPLKMLEDADLEDEALLGRLMLVANKVAKQLSLETGYRVVINNGPDACQSVYHLHVHLLGGRGFSWPPG</sequence>
<gene>
    <name evidence="3" type="ORF">MKS91_02090</name>
</gene>
<feature type="domain" description="HIT" evidence="2">
    <location>
        <begin position="3"/>
        <end position="111"/>
    </location>
</feature>
<dbReference type="InterPro" id="IPR036265">
    <property type="entry name" value="HIT-like_sf"/>
</dbReference>
<dbReference type="PANTHER" id="PTHR23089">
    <property type="entry name" value="HISTIDINE TRIAD HIT PROTEIN"/>
    <property type="match status" value="1"/>
</dbReference>
<comment type="caution">
    <text evidence="3">The sequence shown here is derived from an EMBL/GenBank/DDBJ whole genome shotgun (WGS) entry which is preliminary data.</text>
</comment>
<dbReference type="SUPFAM" id="SSF54197">
    <property type="entry name" value="HIT-like"/>
    <property type="match status" value="1"/>
</dbReference>
<dbReference type="InterPro" id="IPR001310">
    <property type="entry name" value="Histidine_triad_HIT"/>
</dbReference>
<dbReference type="RefSeq" id="WP_258569187.1">
    <property type="nucleotide sequence ID" value="NZ_JAKUDN010000002.1"/>
</dbReference>
<evidence type="ECO:0000313" key="4">
    <source>
        <dbReference type="Proteomes" id="UP001320768"/>
    </source>
</evidence>
<dbReference type="EMBL" id="JAKUDN010000002">
    <property type="protein sequence ID" value="MCP8352077.1"/>
    <property type="molecule type" value="Genomic_DNA"/>
</dbReference>
<dbReference type="InterPro" id="IPR019808">
    <property type="entry name" value="Histidine_triad_CS"/>
</dbReference>
<evidence type="ECO:0000313" key="3">
    <source>
        <dbReference type="EMBL" id="MCP8352077.1"/>
    </source>
</evidence>
<dbReference type="Pfam" id="PF01230">
    <property type="entry name" value="HIT"/>
    <property type="match status" value="1"/>
</dbReference>
<proteinExistence type="predicted"/>
<dbReference type="PRINTS" id="PR00332">
    <property type="entry name" value="HISTRIAD"/>
</dbReference>
<evidence type="ECO:0000259" key="2">
    <source>
        <dbReference type="PROSITE" id="PS51084"/>
    </source>
</evidence>
<organism evidence="3 4">
    <name type="scientific">Candidatus Synchoanobacter obligatus</name>
    <dbReference type="NCBI Taxonomy" id="2919597"/>
    <lineage>
        <taxon>Bacteria</taxon>
        <taxon>Pseudomonadati</taxon>
        <taxon>Pseudomonadota</taxon>
        <taxon>Gammaproteobacteria</taxon>
        <taxon>Candidatus Comchoanobacterales</taxon>
        <taxon>Candidatus Comchoanobacteraceae</taxon>
        <taxon>Candidatus Synchoanobacter</taxon>
    </lineage>
</organism>
<evidence type="ECO:0000256" key="1">
    <source>
        <dbReference type="PROSITE-ProRule" id="PRU00464"/>
    </source>
</evidence>
<protein>
    <submittedName>
        <fullName evidence="3">Histidine triad nucleotide-binding protein</fullName>
    </submittedName>
</protein>
<reference evidence="3 4" key="1">
    <citation type="journal article" date="2022" name="Nat. Microbiol.">
        <title>The microbiome of a bacterivorous marine choanoflagellate contains a resource-demanding obligate bacterial associate.</title>
        <authorList>
            <person name="Needham D.M."/>
            <person name="Poirier C."/>
            <person name="Bachy C."/>
            <person name="George E.E."/>
            <person name="Wilken S."/>
            <person name="Yung C.C.M."/>
            <person name="Limardo A.J."/>
            <person name="Morando M."/>
            <person name="Sudek L."/>
            <person name="Malmstrom R.R."/>
            <person name="Keeling P.J."/>
            <person name="Santoro A.E."/>
            <person name="Worden A.Z."/>
        </authorList>
    </citation>
    <scope>NUCLEOTIDE SEQUENCE [LARGE SCALE GENOMIC DNA]</scope>
    <source>
        <strain evidence="3 4">Comchoano-2</strain>
    </source>
</reference>
<keyword evidence="4" id="KW-1185">Reference proteome</keyword>
<dbReference type="PROSITE" id="PS51084">
    <property type="entry name" value="HIT_2"/>
    <property type="match status" value="1"/>
</dbReference>
<dbReference type="InterPro" id="IPR011146">
    <property type="entry name" value="HIT-like"/>
</dbReference>
<feature type="short sequence motif" description="Histidine triad motif" evidence="1">
    <location>
        <begin position="95"/>
        <end position="99"/>
    </location>
</feature>
<accession>A0ABT1L4I7</accession>
<dbReference type="Proteomes" id="UP001320768">
    <property type="component" value="Unassembled WGS sequence"/>
</dbReference>
<dbReference type="PROSITE" id="PS00892">
    <property type="entry name" value="HIT_1"/>
    <property type="match status" value="1"/>
</dbReference>
<name>A0ABT1L4I7_9GAMM</name>
<dbReference type="Gene3D" id="3.30.428.10">
    <property type="entry name" value="HIT-like"/>
    <property type="match status" value="1"/>
</dbReference>
<dbReference type="CDD" id="cd01276">
    <property type="entry name" value="PKCI_related"/>
    <property type="match status" value="1"/>
</dbReference>